<evidence type="ECO:0000256" key="1">
    <source>
        <dbReference type="SAM" id="Phobius"/>
    </source>
</evidence>
<dbReference type="KEGG" id="bvz:BRAD3257_3025"/>
<evidence type="ECO:0000313" key="3">
    <source>
        <dbReference type="Proteomes" id="UP000246085"/>
    </source>
</evidence>
<feature type="transmembrane region" description="Helical" evidence="1">
    <location>
        <begin position="72"/>
        <end position="90"/>
    </location>
</feature>
<dbReference type="Proteomes" id="UP000246085">
    <property type="component" value="Chromosome BRAD3257"/>
</dbReference>
<proteinExistence type="predicted"/>
<keyword evidence="1" id="KW-0812">Transmembrane</keyword>
<gene>
    <name evidence="2" type="ORF">BRAD3257_3025</name>
</gene>
<keyword evidence="1" id="KW-1133">Transmembrane helix</keyword>
<keyword evidence="1" id="KW-0472">Membrane</keyword>
<dbReference type="EMBL" id="LS398110">
    <property type="protein sequence ID" value="SPP94075.1"/>
    <property type="molecule type" value="Genomic_DNA"/>
</dbReference>
<evidence type="ECO:0000313" key="2">
    <source>
        <dbReference type="EMBL" id="SPP94075.1"/>
    </source>
</evidence>
<accession>A0A2U3PY23</accession>
<sequence length="91" mass="9620">MQQSGFGETKSLRVMLGHVVWNGGKPERSSMYYVAAALLVLSGLFYSASHHELGQFGADACSYGGTFCDNPVVLFTGAALAAAWGMLVSVK</sequence>
<feature type="transmembrane region" description="Helical" evidence="1">
    <location>
        <begin position="31"/>
        <end position="48"/>
    </location>
</feature>
<reference evidence="2 3" key="1">
    <citation type="submission" date="2018-03" db="EMBL/GenBank/DDBJ databases">
        <authorList>
            <person name="Gully D."/>
        </authorList>
    </citation>
    <scope>NUCLEOTIDE SEQUENCE [LARGE SCALE GENOMIC DNA]</scope>
    <source>
        <strain evidence="2">ORS3257</strain>
    </source>
</reference>
<organism evidence="2 3">
    <name type="scientific">Bradyrhizobium vignae</name>
    <dbReference type="NCBI Taxonomy" id="1549949"/>
    <lineage>
        <taxon>Bacteria</taxon>
        <taxon>Pseudomonadati</taxon>
        <taxon>Pseudomonadota</taxon>
        <taxon>Alphaproteobacteria</taxon>
        <taxon>Hyphomicrobiales</taxon>
        <taxon>Nitrobacteraceae</taxon>
        <taxon>Bradyrhizobium</taxon>
    </lineage>
</organism>
<protein>
    <submittedName>
        <fullName evidence="2">Uncharacterized protein</fullName>
    </submittedName>
</protein>
<dbReference type="AlphaFoldDB" id="A0A2U3PY23"/>
<name>A0A2U3PY23_9BRAD</name>